<comment type="caution">
    <text evidence="1">The sequence shown here is derived from an EMBL/GenBank/DDBJ whole genome shotgun (WGS) entry which is preliminary data.</text>
</comment>
<evidence type="ECO:0000313" key="1">
    <source>
        <dbReference type="EMBL" id="PXF31978.1"/>
    </source>
</evidence>
<dbReference type="EMBL" id="LAPT01000028">
    <property type="protein sequence ID" value="PXF31978.1"/>
    <property type="molecule type" value="Genomic_DNA"/>
</dbReference>
<dbReference type="RefSeq" id="WP_165838341.1">
    <property type="nucleotide sequence ID" value="NZ_CP177354.1"/>
</dbReference>
<sequence length="307" mass="35429">MKFDTLYLHVGWSKTGTSAIQSALQNNKDLLLEKGILYPQSIKWNDHSHHHFAFAFKKIHGYQPEYDIDQAISLLEEELESSDSKNAIISSELSPVYFNNEKFLRFYTKNFKQAKIILTVRQQSELLISLFNQLIKDPNVRYGSTLFTLAFSNAAWLNYAQGADRWAQHVGKENIIAIRYSDHVVDDFFNIFKIDSIQNESSSSIINPSLPTRALAVIQHRCRQAANPVEYAKMRDNILSIIPNIPTEHDRYFLFTPAEQKAFDDFFVGSNNRLAKEYMNEPTLFSGKKYKPVGMIPPGFRIEDYIK</sequence>
<evidence type="ECO:0000313" key="2">
    <source>
        <dbReference type="Proteomes" id="UP000248090"/>
    </source>
</evidence>
<organism evidence="1 2">
    <name type="scientific">Pokkaliibacter plantistimulans</name>
    <dbReference type="NCBI Taxonomy" id="1635171"/>
    <lineage>
        <taxon>Bacteria</taxon>
        <taxon>Pseudomonadati</taxon>
        <taxon>Pseudomonadota</taxon>
        <taxon>Gammaproteobacteria</taxon>
        <taxon>Oceanospirillales</taxon>
        <taxon>Balneatrichaceae</taxon>
        <taxon>Pokkaliibacter</taxon>
    </lineage>
</organism>
<proteinExistence type="predicted"/>
<dbReference type="SUPFAM" id="SSF52540">
    <property type="entry name" value="P-loop containing nucleoside triphosphate hydrolases"/>
    <property type="match status" value="1"/>
</dbReference>
<keyword evidence="2" id="KW-1185">Reference proteome</keyword>
<gene>
    <name evidence="1" type="ORF">WH50_07175</name>
</gene>
<reference evidence="1 2" key="1">
    <citation type="submission" date="2015-03" db="EMBL/GenBank/DDBJ databases">
        <authorList>
            <person name="Krishnan R."/>
            <person name="Midha S."/>
            <person name="Patil P.B."/>
            <person name="Rameshkumar N."/>
        </authorList>
    </citation>
    <scope>NUCLEOTIDE SEQUENCE [LARGE SCALE GENOMIC DNA]</scope>
    <source>
        <strain evidence="1 2">L1E11</strain>
    </source>
</reference>
<dbReference type="Gene3D" id="3.40.50.300">
    <property type="entry name" value="P-loop containing nucleotide triphosphate hydrolases"/>
    <property type="match status" value="1"/>
</dbReference>
<evidence type="ECO:0008006" key="3">
    <source>
        <dbReference type="Google" id="ProtNLM"/>
    </source>
</evidence>
<dbReference type="InterPro" id="IPR027417">
    <property type="entry name" value="P-loop_NTPase"/>
</dbReference>
<accession>A0ABX5M355</accession>
<name>A0ABX5M355_9GAMM</name>
<dbReference type="Proteomes" id="UP000248090">
    <property type="component" value="Unassembled WGS sequence"/>
</dbReference>
<protein>
    <recommendedName>
        <fullName evidence="3">Sulfotransferase domain-containing protein</fullName>
    </recommendedName>
</protein>